<dbReference type="Pfam" id="PF12456">
    <property type="entry name" value="hSac2"/>
    <property type="match status" value="1"/>
</dbReference>
<gene>
    <name evidence="4" type="ORF">J437_LFUL008751</name>
</gene>
<dbReference type="InterPro" id="IPR034753">
    <property type="entry name" value="hSac2"/>
</dbReference>
<evidence type="ECO:0000313" key="5">
    <source>
        <dbReference type="Proteomes" id="UP000792457"/>
    </source>
</evidence>
<reference evidence="4" key="1">
    <citation type="submission" date="2013-04" db="EMBL/GenBank/DDBJ databases">
        <authorList>
            <person name="Qu J."/>
            <person name="Murali S.C."/>
            <person name="Bandaranaike D."/>
            <person name="Bellair M."/>
            <person name="Blankenburg K."/>
            <person name="Chao H."/>
            <person name="Dinh H."/>
            <person name="Doddapaneni H."/>
            <person name="Downs B."/>
            <person name="Dugan-Rocha S."/>
            <person name="Elkadiri S."/>
            <person name="Gnanaolivu R.D."/>
            <person name="Hernandez B."/>
            <person name="Javaid M."/>
            <person name="Jayaseelan J.C."/>
            <person name="Lee S."/>
            <person name="Li M."/>
            <person name="Ming W."/>
            <person name="Munidasa M."/>
            <person name="Muniz J."/>
            <person name="Nguyen L."/>
            <person name="Ongeri F."/>
            <person name="Osuji N."/>
            <person name="Pu L.-L."/>
            <person name="Puazo M."/>
            <person name="Qu C."/>
            <person name="Quiroz J."/>
            <person name="Raj R."/>
            <person name="Weissenberger G."/>
            <person name="Xin Y."/>
            <person name="Zou X."/>
            <person name="Han Y."/>
            <person name="Richards S."/>
            <person name="Worley K."/>
            <person name="Muzny D."/>
            <person name="Gibbs R."/>
        </authorList>
    </citation>
    <scope>NUCLEOTIDE SEQUENCE</scope>
    <source>
        <strain evidence="4">Sampled in the wild</strain>
    </source>
</reference>
<name>A0A8K0K5L4_LADFU</name>
<comment type="similarity">
    <text evidence="1">Belongs to the TPRG1 family.</text>
</comment>
<dbReference type="AlphaFoldDB" id="A0A8K0K5L4"/>
<dbReference type="OrthoDB" id="10012704at2759"/>
<dbReference type="Gene3D" id="3.40.50.1820">
    <property type="entry name" value="alpha/beta hydrolase"/>
    <property type="match status" value="1"/>
</dbReference>
<dbReference type="PROSITE" id="PS51791">
    <property type="entry name" value="HSAC2"/>
    <property type="match status" value="1"/>
</dbReference>
<comment type="similarity">
    <text evidence="2">Belongs to the peptidase S10 family.</text>
</comment>
<dbReference type="EMBL" id="KZ308349">
    <property type="protein sequence ID" value="KAG8227939.1"/>
    <property type="molecule type" value="Genomic_DNA"/>
</dbReference>
<reference evidence="4" key="2">
    <citation type="submission" date="2017-10" db="EMBL/GenBank/DDBJ databases">
        <title>Ladona fulva Genome sequencing and assembly.</title>
        <authorList>
            <person name="Murali S."/>
            <person name="Richards S."/>
            <person name="Bandaranaike D."/>
            <person name="Bellair M."/>
            <person name="Blankenburg K."/>
            <person name="Chao H."/>
            <person name="Dinh H."/>
            <person name="Doddapaneni H."/>
            <person name="Dugan-Rocha S."/>
            <person name="Elkadiri S."/>
            <person name="Gnanaolivu R."/>
            <person name="Hernandez B."/>
            <person name="Skinner E."/>
            <person name="Javaid M."/>
            <person name="Lee S."/>
            <person name="Li M."/>
            <person name="Ming W."/>
            <person name="Munidasa M."/>
            <person name="Muniz J."/>
            <person name="Nguyen L."/>
            <person name="Hughes D."/>
            <person name="Osuji N."/>
            <person name="Pu L.-L."/>
            <person name="Puazo M."/>
            <person name="Qu C."/>
            <person name="Quiroz J."/>
            <person name="Raj R."/>
            <person name="Weissenberger G."/>
            <person name="Xin Y."/>
            <person name="Zou X."/>
            <person name="Han Y."/>
            <person name="Worley K."/>
            <person name="Muzny D."/>
            <person name="Gibbs R."/>
        </authorList>
    </citation>
    <scope>NUCLEOTIDE SEQUENCE</scope>
    <source>
        <strain evidence="4">Sampled in the wild</strain>
    </source>
</reference>
<sequence>MTESKCPGNGPVVKEMENVNNMDETLLDEEITHEDFQGATLQIHNDTYYLNSRSPSPKAEAAKTAVNMQVAQSSFPPNGDENARDFFSFRSGLVENAIEECVNTLVFPEKDGEVVGCWLLTEISFWDAEKERLVILTTHTLITVKYDFIALRQLDHRAIPLRLIDTLVVGDLVYPTASLVPRMNGLASGVLTVVKGCLLRPLQQKWSKEKLPSDQYLSDNSPYDLIASFEPRARNTKGVRALWNRGAPISFGRRWNPFNSDIPFVTYTFHPLYWARLKQKEMMQNLEVLVDDKLYNLDDFSEKLVSTAKKENEQVLKSGTKYEDFKDVMNGNVTDSLDFSLNVVPLHIEHCPIVLQNYVGLEPQKAGNEEWGYVEVRPGANMFWWLYKTTAVKAATDRPLVIWLQGGPGASSTGYGNFEEIGPLDVNLRPRNSSWMCL</sequence>
<dbReference type="InterPro" id="IPR022158">
    <property type="entry name" value="Inositol_phosphatase"/>
</dbReference>
<evidence type="ECO:0000259" key="3">
    <source>
        <dbReference type="PROSITE" id="PS51791"/>
    </source>
</evidence>
<evidence type="ECO:0000256" key="1">
    <source>
        <dbReference type="ARBA" id="ARBA00009163"/>
    </source>
</evidence>
<dbReference type="InterPro" id="IPR029058">
    <property type="entry name" value="AB_hydrolase_fold"/>
</dbReference>
<dbReference type="SUPFAM" id="SSF53474">
    <property type="entry name" value="alpha/beta-Hydrolases"/>
    <property type="match status" value="1"/>
</dbReference>
<dbReference type="PANTHER" id="PTHR31108">
    <property type="entry name" value="TUMOR PROTEIN P63-REGULATED GENE 1-LIKE PROTEIN"/>
    <property type="match status" value="1"/>
</dbReference>
<dbReference type="InterPro" id="IPR001563">
    <property type="entry name" value="Peptidase_S10"/>
</dbReference>
<dbReference type="GO" id="GO:0005737">
    <property type="term" value="C:cytoplasm"/>
    <property type="evidence" value="ECO:0007669"/>
    <property type="project" value="TreeGrafter"/>
</dbReference>
<protein>
    <recommendedName>
        <fullName evidence="3">HSac2 domain-containing protein</fullName>
    </recommendedName>
</protein>
<dbReference type="InterPro" id="IPR040242">
    <property type="entry name" value="TPRG1-like"/>
</dbReference>
<dbReference type="PANTHER" id="PTHR31108:SF1">
    <property type="entry name" value="HSAC2 DOMAIN-CONTAINING PROTEIN"/>
    <property type="match status" value="1"/>
</dbReference>
<proteinExistence type="inferred from homology"/>
<dbReference type="GO" id="GO:0004185">
    <property type="term" value="F:serine-type carboxypeptidase activity"/>
    <property type="evidence" value="ECO:0007669"/>
    <property type="project" value="InterPro"/>
</dbReference>
<dbReference type="GO" id="GO:0006508">
    <property type="term" value="P:proteolysis"/>
    <property type="evidence" value="ECO:0007669"/>
    <property type="project" value="InterPro"/>
</dbReference>
<dbReference type="Proteomes" id="UP000792457">
    <property type="component" value="Unassembled WGS sequence"/>
</dbReference>
<evidence type="ECO:0000256" key="2">
    <source>
        <dbReference type="ARBA" id="ARBA00009431"/>
    </source>
</evidence>
<organism evidence="4 5">
    <name type="scientific">Ladona fulva</name>
    <name type="common">Scarce chaser dragonfly</name>
    <name type="synonym">Libellula fulva</name>
    <dbReference type="NCBI Taxonomy" id="123851"/>
    <lineage>
        <taxon>Eukaryota</taxon>
        <taxon>Metazoa</taxon>
        <taxon>Ecdysozoa</taxon>
        <taxon>Arthropoda</taxon>
        <taxon>Hexapoda</taxon>
        <taxon>Insecta</taxon>
        <taxon>Pterygota</taxon>
        <taxon>Palaeoptera</taxon>
        <taxon>Odonata</taxon>
        <taxon>Epiprocta</taxon>
        <taxon>Anisoptera</taxon>
        <taxon>Libelluloidea</taxon>
        <taxon>Libellulidae</taxon>
        <taxon>Ladona</taxon>
    </lineage>
</organism>
<accession>A0A8K0K5L4</accession>
<dbReference type="Pfam" id="PF00450">
    <property type="entry name" value="Peptidase_S10"/>
    <property type="match status" value="1"/>
</dbReference>
<feature type="domain" description="HSac2" evidence="3">
    <location>
        <begin position="88"/>
        <end position="240"/>
    </location>
</feature>
<comment type="caution">
    <text evidence="4">The sequence shown here is derived from an EMBL/GenBank/DDBJ whole genome shotgun (WGS) entry which is preliminary data.</text>
</comment>
<keyword evidence="5" id="KW-1185">Reference proteome</keyword>
<evidence type="ECO:0000313" key="4">
    <source>
        <dbReference type="EMBL" id="KAG8227939.1"/>
    </source>
</evidence>